<proteinExistence type="predicted"/>
<dbReference type="AlphaFoldDB" id="X1LC60"/>
<accession>X1LC60</accession>
<evidence type="ECO:0000313" key="2">
    <source>
        <dbReference type="EMBL" id="GAI16892.1"/>
    </source>
</evidence>
<gene>
    <name evidence="2" type="ORF">S06H3_16490</name>
</gene>
<feature type="coiled-coil region" evidence="1">
    <location>
        <begin position="35"/>
        <end position="98"/>
    </location>
</feature>
<dbReference type="EMBL" id="BARV01008161">
    <property type="protein sequence ID" value="GAI16892.1"/>
    <property type="molecule type" value="Genomic_DNA"/>
</dbReference>
<comment type="caution">
    <text evidence="2">The sequence shown here is derived from an EMBL/GenBank/DDBJ whole genome shotgun (WGS) entry which is preliminary data.</text>
</comment>
<keyword evidence="1" id="KW-0175">Coiled coil</keyword>
<reference evidence="2" key="1">
    <citation type="journal article" date="2014" name="Front. Microbiol.">
        <title>High frequency of phylogenetically diverse reductive dehalogenase-homologous genes in deep subseafloor sedimentary metagenomes.</title>
        <authorList>
            <person name="Kawai M."/>
            <person name="Futagami T."/>
            <person name="Toyoda A."/>
            <person name="Takaki Y."/>
            <person name="Nishi S."/>
            <person name="Hori S."/>
            <person name="Arai W."/>
            <person name="Tsubouchi T."/>
            <person name="Morono Y."/>
            <person name="Uchiyama I."/>
            <person name="Ito T."/>
            <person name="Fujiyama A."/>
            <person name="Inagaki F."/>
            <person name="Takami H."/>
        </authorList>
    </citation>
    <scope>NUCLEOTIDE SEQUENCE</scope>
    <source>
        <strain evidence="2">Expedition CK06-06</strain>
    </source>
</reference>
<protein>
    <submittedName>
        <fullName evidence="2">Uncharacterized protein</fullName>
    </submittedName>
</protein>
<organism evidence="2">
    <name type="scientific">marine sediment metagenome</name>
    <dbReference type="NCBI Taxonomy" id="412755"/>
    <lineage>
        <taxon>unclassified sequences</taxon>
        <taxon>metagenomes</taxon>
        <taxon>ecological metagenomes</taxon>
    </lineage>
</organism>
<sequence>MAAKGKSKQKSSPRGFYGRALDEAEKLELEEASHVEGIDEEIALLRVKLRELLEEQPERIDLHFEAANIIARLVRTRYQITREQKKSLKEAIQKVLAEVAVPLGVGVGIKVASR</sequence>
<evidence type="ECO:0000256" key="1">
    <source>
        <dbReference type="SAM" id="Coils"/>
    </source>
</evidence>
<name>X1LC60_9ZZZZ</name>